<protein>
    <submittedName>
        <fullName evidence="1">Uncharacterized protein</fullName>
    </submittedName>
</protein>
<evidence type="ECO:0000313" key="1">
    <source>
        <dbReference type="EMBL" id="PAP97936.1"/>
    </source>
</evidence>
<sequence length="64" mass="7581">MQVERIAGEMFVLPSGWRAGQSQAHLVNCVGQTFGNPIHNYPEYKMFHHFEVVQYKDQYNFTFR</sequence>
<accession>A0AB36R0M1</accession>
<keyword evidence="2" id="KW-1185">Reference proteome</keyword>
<proteinExistence type="predicted"/>
<evidence type="ECO:0000313" key="2">
    <source>
        <dbReference type="Proteomes" id="UP000216215"/>
    </source>
</evidence>
<dbReference type="AlphaFoldDB" id="A0AB36R0M1"/>
<name>A0AB36R0M1_9HYPH</name>
<comment type="caution">
    <text evidence="1">The sequence shown here is derived from an EMBL/GenBank/DDBJ whole genome shotgun (WGS) entry which is preliminary data.</text>
</comment>
<dbReference type="Proteomes" id="UP000216215">
    <property type="component" value="Unassembled WGS sequence"/>
</dbReference>
<dbReference type="EMBL" id="NPKI01000050">
    <property type="protein sequence ID" value="PAP97936.1"/>
    <property type="molecule type" value="Genomic_DNA"/>
</dbReference>
<gene>
    <name evidence="1" type="ORF">CIT25_33640</name>
</gene>
<reference evidence="2" key="1">
    <citation type="submission" date="2017-08" db="EMBL/GenBank/DDBJ databases">
        <title>Mesorhizobium wenxinae sp. nov., a novel rhizobial species isolated from root nodules of chickpea (Cicer arietinum L.).</title>
        <authorList>
            <person name="Zhang J."/>
        </authorList>
    </citation>
    <scope>NUCLEOTIDE SEQUENCE [LARGE SCALE GENOMIC DNA]</scope>
    <source>
        <strain evidence="2">USDA 3392</strain>
    </source>
</reference>
<organism evidence="1 2">
    <name type="scientific">Mesorhizobium mediterraneum</name>
    <dbReference type="NCBI Taxonomy" id="43617"/>
    <lineage>
        <taxon>Bacteria</taxon>
        <taxon>Pseudomonadati</taxon>
        <taxon>Pseudomonadota</taxon>
        <taxon>Alphaproteobacteria</taxon>
        <taxon>Hyphomicrobiales</taxon>
        <taxon>Phyllobacteriaceae</taxon>
        <taxon>Mesorhizobium</taxon>
    </lineage>
</organism>